<feature type="compositionally biased region" description="Pro residues" evidence="1">
    <location>
        <begin position="56"/>
        <end position="73"/>
    </location>
</feature>
<evidence type="ECO:0000313" key="3">
    <source>
        <dbReference type="Proteomes" id="UP001215280"/>
    </source>
</evidence>
<keyword evidence="3" id="KW-1185">Reference proteome</keyword>
<dbReference type="EMBL" id="JARJLG010000164">
    <property type="protein sequence ID" value="KAJ7734039.1"/>
    <property type="molecule type" value="Genomic_DNA"/>
</dbReference>
<name>A0AAD7MWP6_9AGAR</name>
<accession>A0AAD7MWP6</accession>
<feature type="region of interest" description="Disordered" evidence="1">
    <location>
        <begin position="1"/>
        <end position="111"/>
    </location>
</feature>
<proteinExistence type="predicted"/>
<comment type="caution">
    <text evidence="2">The sequence shown here is derived from an EMBL/GenBank/DDBJ whole genome shotgun (WGS) entry which is preliminary data.</text>
</comment>
<dbReference type="Proteomes" id="UP001215280">
    <property type="component" value="Unassembled WGS sequence"/>
</dbReference>
<feature type="compositionally biased region" description="Polar residues" evidence="1">
    <location>
        <begin position="97"/>
        <end position="108"/>
    </location>
</feature>
<dbReference type="AlphaFoldDB" id="A0AAD7MWP6"/>
<evidence type="ECO:0000313" key="2">
    <source>
        <dbReference type="EMBL" id="KAJ7734039.1"/>
    </source>
</evidence>
<reference evidence="2" key="1">
    <citation type="submission" date="2023-03" db="EMBL/GenBank/DDBJ databases">
        <title>Massive genome expansion in bonnet fungi (Mycena s.s.) driven by repeated elements and novel gene families across ecological guilds.</title>
        <authorList>
            <consortium name="Lawrence Berkeley National Laboratory"/>
            <person name="Harder C.B."/>
            <person name="Miyauchi S."/>
            <person name="Viragh M."/>
            <person name="Kuo A."/>
            <person name="Thoen E."/>
            <person name="Andreopoulos B."/>
            <person name="Lu D."/>
            <person name="Skrede I."/>
            <person name="Drula E."/>
            <person name="Henrissat B."/>
            <person name="Morin E."/>
            <person name="Kohler A."/>
            <person name="Barry K."/>
            <person name="LaButti K."/>
            <person name="Morin E."/>
            <person name="Salamov A."/>
            <person name="Lipzen A."/>
            <person name="Mereny Z."/>
            <person name="Hegedus B."/>
            <person name="Baldrian P."/>
            <person name="Stursova M."/>
            <person name="Weitz H."/>
            <person name="Taylor A."/>
            <person name="Grigoriev I.V."/>
            <person name="Nagy L.G."/>
            <person name="Martin F."/>
            <person name="Kauserud H."/>
        </authorList>
    </citation>
    <scope>NUCLEOTIDE SEQUENCE</scope>
    <source>
        <strain evidence="2">CBHHK188m</strain>
    </source>
</reference>
<sequence>MSGQYSQNPPYQQQPQYGYNQQHQQQQQYPTYGYPQQQQYGQPPQGSYGPPQGSYGPPPPPQGSYGQPPPPPGLEAYGQQQGQLHHYPHTDDKSSHHVQQSHTPQTVQHDPRLVTFKFSGTKKTIRDSIVTDPWGRTVLTIASTKKESTLQNMQGHVLAVVDWNHSVPKVRYRGSEIKSKDMFPLDRKTMYVALLAIVFRANLSRFRTRGMTHECHSYSWKGMPGGMSVGLYPAASEKCLAYWHNEDELGIMLEASPEVYESGMLDICLIAVFMMNCGSQIDEGSHSHVGLTGLLSAIITAA</sequence>
<feature type="compositionally biased region" description="Low complexity" evidence="1">
    <location>
        <begin position="1"/>
        <end position="55"/>
    </location>
</feature>
<protein>
    <submittedName>
        <fullName evidence="2">Uncharacterized protein</fullName>
    </submittedName>
</protein>
<organism evidence="2 3">
    <name type="scientific">Mycena maculata</name>
    <dbReference type="NCBI Taxonomy" id="230809"/>
    <lineage>
        <taxon>Eukaryota</taxon>
        <taxon>Fungi</taxon>
        <taxon>Dikarya</taxon>
        <taxon>Basidiomycota</taxon>
        <taxon>Agaricomycotina</taxon>
        <taxon>Agaricomycetes</taxon>
        <taxon>Agaricomycetidae</taxon>
        <taxon>Agaricales</taxon>
        <taxon>Marasmiineae</taxon>
        <taxon>Mycenaceae</taxon>
        <taxon>Mycena</taxon>
    </lineage>
</organism>
<evidence type="ECO:0000256" key="1">
    <source>
        <dbReference type="SAM" id="MobiDB-lite"/>
    </source>
</evidence>
<gene>
    <name evidence="2" type="ORF">DFH07DRAFT_967797</name>
</gene>